<dbReference type="RefSeq" id="WP_087060260.1">
    <property type="nucleotide sequence ID" value="NZ_FUKW01000164.1"/>
</dbReference>
<gene>
    <name evidence="1" type="ORF">FM115_11130</name>
</gene>
<reference evidence="1 2" key="1">
    <citation type="submission" date="2017-02" db="EMBL/GenBank/DDBJ databases">
        <authorList>
            <person name="Peterson S.W."/>
        </authorList>
    </citation>
    <scope>NUCLEOTIDE SEQUENCE [LARGE SCALE GENOMIC DNA]</scope>
    <source>
        <strain evidence="1 2">42ea</strain>
    </source>
</reference>
<sequence length="71" mass="8090">MEVVFQCRRYICTPNAQINQLIKANKELIQYKKIINRSMNESVKRINGQDLGKKYGGNGKTSNNVVTFIGL</sequence>
<proteinExistence type="predicted"/>
<dbReference type="Proteomes" id="UP000195611">
    <property type="component" value="Unassembled WGS sequence"/>
</dbReference>
<evidence type="ECO:0000313" key="2">
    <source>
        <dbReference type="Proteomes" id="UP000195611"/>
    </source>
</evidence>
<accession>A0A1R4KMA1</accession>
<evidence type="ECO:0000313" key="1">
    <source>
        <dbReference type="EMBL" id="SJN45470.1"/>
    </source>
</evidence>
<dbReference type="EMBL" id="FUKW01000164">
    <property type="protein sequence ID" value="SJN45470.1"/>
    <property type="molecule type" value="Genomic_DNA"/>
</dbReference>
<organism evidence="1 2">
    <name type="scientific">Marinilactibacillus psychrotolerans 42ea</name>
    <dbReference type="NCBI Taxonomy" id="1255609"/>
    <lineage>
        <taxon>Bacteria</taxon>
        <taxon>Bacillati</taxon>
        <taxon>Bacillota</taxon>
        <taxon>Bacilli</taxon>
        <taxon>Lactobacillales</taxon>
        <taxon>Carnobacteriaceae</taxon>
        <taxon>Marinilactibacillus</taxon>
    </lineage>
</organism>
<name>A0A1R4KMA1_9LACT</name>
<dbReference type="AlphaFoldDB" id="A0A1R4KMA1"/>
<protein>
    <submittedName>
        <fullName evidence="1">Uncharacterized protein</fullName>
    </submittedName>
</protein>